<dbReference type="Pfam" id="PF13483">
    <property type="entry name" value="Lactamase_B_3"/>
    <property type="match status" value="1"/>
</dbReference>
<dbReference type="InterPro" id="IPR036866">
    <property type="entry name" value="RibonucZ/Hydroxyglut_hydro"/>
</dbReference>
<protein>
    <submittedName>
        <fullName evidence="2">MBL fold metallo-hydrolase</fullName>
    </submittedName>
</protein>
<proteinExistence type="predicted"/>
<dbReference type="InterPro" id="IPR001279">
    <property type="entry name" value="Metallo-B-lactamas"/>
</dbReference>
<dbReference type="OrthoDB" id="3190691at2"/>
<keyword evidence="5" id="KW-1185">Reference proteome</keyword>
<dbReference type="EMBL" id="LQCI01000026">
    <property type="protein sequence ID" value="KZB83035.1"/>
    <property type="molecule type" value="Genomic_DNA"/>
</dbReference>
<accession>A0A154MEW9</accession>
<keyword evidence="2" id="KW-0378">Hydrolase</keyword>
<evidence type="ECO:0000259" key="1">
    <source>
        <dbReference type="SMART" id="SM00849"/>
    </source>
</evidence>
<comment type="caution">
    <text evidence="2">The sequence shown here is derived from an EMBL/GenBank/DDBJ whole genome shotgun (WGS) entry which is preliminary data.</text>
</comment>
<evidence type="ECO:0000313" key="2">
    <source>
        <dbReference type="EMBL" id="KZB83035.1"/>
    </source>
</evidence>
<dbReference type="Proteomes" id="UP000076321">
    <property type="component" value="Unassembled WGS sequence"/>
</dbReference>
<dbReference type="InterPro" id="IPR050114">
    <property type="entry name" value="UPF0173_UPF0282_UlaG_hydrolase"/>
</dbReference>
<feature type="domain" description="Metallo-beta-lactamase" evidence="1">
    <location>
        <begin position="7"/>
        <end position="174"/>
    </location>
</feature>
<reference evidence="3 5" key="2">
    <citation type="submission" date="2016-11" db="EMBL/GenBank/DDBJ databases">
        <title>Genome sequencing of Amycolatopsis regifaucium.</title>
        <authorList>
            <person name="Mayilraj S."/>
            <person name="Kaur N."/>
        </authorList>
    </citation>
    <scope>NUCLEOTIDE SEQUENCE [LARGE SCALE GENOMIC DNA]</scope>
    <source>
        <strain evidence="3 5">GY080</strain>
    </source>
</reference>
<dbReference type="RefSeq" id="WP_061990078.1">
    <property type="nucleotide sequence ID" value="NZ_FOPQ01000032.1"/>
</dbReference>
<dbReference type="PANTHER" id="PTHR43546:SF3">
    <property type="entry name" value="UPF0173 METAL-DEPENDENT HYDROLASE MJ1163"/>
    <property type="match status" value="1"/>
</dbReference>
<dbReference type="PANTHER" id="PTHR43546">
    <property type="entry name" value="UPF0173 METAL-DEPENDENT HYDROLASE MJ1163-RELATED"/>
    <property type="match status" value="1"/>
</dbReference>
<sequence length="211" mass="22293">MQLTHYGHACVLVELSTTRILLDPGTYSEGFEALRDLDLILITHAHPDHVDVDRLRTLISLNPDVTIVHTPGTTDLLAGLTTTTASPGDILTADGVEIGVLGSGTHAPIHPDLPSSDNNGYLIDGRVLHPGDALDPPGIAVDVLLAPAGGPWMKLGEGVDYVRAVAPRVVVPIHQAGLAPAHQQMHHHLLRTLAPSGTELVILEHAVPHAL</sequence>
<gene>
    <name evidence="3" type="ORF">ATP06_0236250</name>
    <name evidence="2" type="ORF">AVL48_36885</name>
</gene>
<dbReference type="GO" id="GO:0016787">
    <property type="term" value="F:hydrolase activity"/>
    <property type="evidence" value="ECO:0007669"/>
    <property type="project" value="UniProtKB-KW"/>
</dbReference>
<evidence type="ECO:0000313" key="3">
    <source>
        <dbReference type="EMBL" id="OKA03433.1"/>
    </source>
</evidence>
<evidence type="ECO:0000313" key="5">
    <source>
        <dbReference type="Proteomes" id="UP000186883"/>
    </source>
</evidence>
<dbReference type="EMBL" id="LOBU02000032">
    <property type="protein sequence ID" value="OKA03433.1"/>
    <property type="molecule type" value="Genomic_DNA"/>
</dbReference>
<dbReference type="SMART" id="SM00849">
    <property type="entry name" value="Lactamase_B"/>
    <property type="match status" value="1"/>
</dbReference>
<evidence type="ECO:0000313" key="4">
    <source>
        <dbReference type="Proteomes" id="UP000076321"/>
    </source>
</evidence>
<dbReference type="Proteomes" id="UP000186883">
    <property type="component" value="Unassembled WGS sequence"/>
</dbReference>
<organism evidence="2 4">
    <name type="scientific">Amycolatopsis regifaucium</name>
    <dbReference type="NCBI Taxonomy" id="546365"/>
    <lineage>
        <taxon>Bacteria</taxon>
        <taxon>Bacillati</taxon>
        <taxon>Actinomycetota</taxon>
        <taxon>Actinomycetes</taxon>
        <taxon>Pseudonocardiales</taxon>
        <taxon>Pseudonocardiaceae</taxon>
        <taxon>Amycolatopsis</taxon>
    </lineage>
</organism>
<dbReference type="AlphaFoldDB" id="A0A154MEW9"/>
<reference evidence="2 4" key="1">
    <citation type="submission" date="2015-12" db="EMBL/GenBank/DDBJ databases">
        <title>Amycolatopsis regifaucium genome sequencing and assembly.</title>
        <authorList>
            <person name="Mayilraj S."/>
        </authorList>
    </citation>
    <scope>NUCLEOTIDE SEQUENCE [LARGE SCALE GENOMIC DNA]</scope>
    <source>
        <strain evidence="2 4">GY080</strain>
    </source>
</reference>
<name>A0A154MEW9_9PSEU</name>
<dbReference type="SUPFAM" id="SSF56281">
    <property type="entry name" value="Metallo-hydrolase/oxidoreductase"/>
    <property type="match status" value="1"/>
</dbReference>
<dbReference type="Gene3D" id="3.60.15.10">
    <property type="entry name" value="Ribonuclease Z/Hydroxyacylglutathione hydrolase-like"/>
    <property type="match status" value="1"/>
</dbReference>